<dbReference type="AlphaFoldDB" id="A0A8S1HL06"/>
<accession>A0A8S1HL06</accession>
<comment type="caution">
    <text evidence="2">The sequence shown here is derived from an EMBL/GenBank/DDBJ whole genome shotgun (WGS) entry which is preliminary data.</text>
</comment>
<proteinExistence type="predicted"/>
<feature type="region of interest" description="Disordered" evidence="1">
    <location>
        <begin position="1"/>
        <end position="27"/>
    </location>
</feature>
<dbReference type="EMBL" id="CAJGYM010000040">
    <property type="protein sequence ID" value="CAD6193940.1"/>
    <property type="molecule type" value="Genomic_DNA"/>
</dbReference>
<reference evidence="2" key="1">
    <citation type="submission" date="2020-10" db="EMBL/GenBank/DDBJ databases">
        <authorList>
            <person name="Kikuchi T."/>
        </authorList>
    </citation>
    <scope>NUCLEOTIDE SEQUENCE</scope>
    <source>
        <strain evidence="2">NKZ352</strain>
    </source>
</reference>
<evidence type="ECO:0000313" key="3">
    <source>
        <dbReference type="Proteomes" id="UP000835052"/>
    </source>
</evidence>
<keyword evidence="3" id="KW-1185">Reference proteome</keyword>
<sequence>MRARCGIASRRRSKQRQQGAVEKRRTGEHEVIEDGDRTYDLVLPSPPLFHCSLLPLLRPSPASNTTPRAHSLIPARMHQFREHGKIGETRLVRWPAVTSALICRFLLDLACQQVRTQCAEREEYDSDARWHAVFPLIFYYASLTFREVWCSGCKHTETHYR</sequence>
<evidence type="ECO:0000256" key="1">
    <source>
        <dbReference type="SAM" id="MobiDB-lite"/>
    </source>
</evidence>
<gene>
    <name evidence="2" type="ORF">CAUJ_LOCUS9859</name>
</gene>
<dbReference type="Proteomes" id="UP000835052">
    <property type="component" value="Unassembled WGS sequence"/>
</dbReference>
<evidence type="ECO:0000313" key="2">
    <source>
        <dbReference type="EMBL" id="CAD6193940.1"/>
    </source>
</evidence>
<protein>
    <submittedName>
        <fullName evidence="2">Uncharacterized protein</fullName>
    </submittedName>
</protein>
<feature type="compositionally biased region" description="Basic residues" evidence="1">
    <location>
        <begin position="1"/>
        <end position="15"/>
    </location>
</feature>
<name>A0A8S1HL06_9PELO</name>
<organism evidence="2 3">
    <name type="scientific">Caenorhabditis auriculariae</name>
    <dbReference type="NCBI Taxonomy" id="2777116"/>
    <lineage>
        <taxon>Eukaryota</taxon>
        <taxon>Metazoa</taxon>
        <taxon>Ecdysozoa</taxon>
        <taxon>Nematoda</taxon>
        <taxon>Chromadorea</taxon>
        <taxon>Rhabditida</taxon>
        <taxon>Rhabditina</taxon>
        <taxon>Rhabditomorpha</taxon>
        <taxon>Rhabditoidea</taxon>
        <taxon>Rhabditidae</taxon>
        <taxon>Peloderinae</taxon>
        <taxon>Caenorhabditis</taxon>
    </lineage>
</organism>